<evidence type="ECO:0000256" key="1">
    <source>
        <dbReference type="ARBA" id="ARBA00006479"/>
    </source>
</evidence>
<dbReference type="EMBL" id="JAAXOT010000022">
    <property type="protein sequence ID" value="NKY60300.1"/>
    <property type="molecule type" value="Genomic_DNA"/>
</dbReference>
<keyword evidence="3" id="KW-1185">Reference proteome</keyword>
<dbReference type="RefSeq" id="WP_062980090.1">
    <property type="nucleotide sequence ID" value="NZ_JAAXOT010000022.1"/>
</dbReference>
<comment type="caution">
    <text evidence="2">The sequence shown here is derived from an EMBL/GenBank/DDBJ whole genome shotgun (WGS) entry which is preliminary data.</text>
</comment>
<dbReference type="Pfam" id="PF00480">
    <property type="entry name" value="ROK"/>
    <property type="match status" value="1"/>
</dbReference>
<dbReference type="PANTHER" id="PTHR18964:SF169">
    <property type="entry name" value="N-ACETYLMANNOSAMINE KINASE"/>
    <property type="match status" value="1"/>
</dbReference>
<dbReference type="Gene3D" id="3.30.420.40">
    <property type="match status" value="2"/>
</dbReference>
<reference evidence="2 3" key="1">
    <citation type="submission" date="2020-04" db="EMBL/GenBank/DDBJ databases">
        <title>MicrobeNet Type strains.</title>
        <authorList>
            <person name="Nicholson A.C."/>
        </authorList>
    </citation>
    <scope>NUCLEOTIDE SEQUENCE [LARGE SCALE GENOMIC DNA]</scope>
    <source>
        <strain evidence="2 3">JCM 3332</strain>
    </source>
</reference>
<proteinExistence type="inferred from homology"/>
<dbReference type="SUPFAM" id="SSF53067">
    <property type="entry name" value="Actin-like ATPase domain"/>
    <property type="match status" value="1"/>
</dbReference>
<sequence>MTVVALEIGPTRFAAIEIADEVGPEQLRQIPIPERQAWERVRDLVLEVAAGRELAAIGIASAGPIDMSSGVVAPAHVRDWQAGFSLVDSVQELFPGAQVAMTLDGVCLSLAERHFGGAREVMDSLSIYISETIIGGAMVGGFVVVGRTGNAGQVGHVLVPGYDDPCTCGGRGCLEAVAGGIAMVRWANEKGWPGASVDALVAAAQSGEPVAVGALERAGTALGRAIASVAALLDIDRVVVGGVVAAKGSALWKPLQNAVAMHARLPSLSGLRVVPSELGDLGLLAGAGVLALSTRQQQQG</sequence>
<protein>
    <submittedName>
        <fullName evidence="2">ROK family protein</fullName>
    </submittedName>
</protein>
<evidence type="ECO:0000313" key="2">
    <source>
        <dbReference type="EMBL" id="NKY60300.1"/>
    </source>
</evidence>
<dbReference type="Proteomes" id="UP000570678">
    <property type="component" value="Unassembled WGS sequence"/>
</dbReference>
<name>A0A846YRX5_9NOCA</name>
<dbReference type="InterPro" id="IPR000600">
    <property type="entry name" value="ROK"/>
</dbReference>
<evidence type="ECO:0000313" key="3">
    <source>
        <dbReference type="Proteomes" id="UP000570678"/>
    </source>
</evidence>
<dbReference type="PANTHER" id="PTHR18964">
    <property type="entry name" value="ROK (REPRESSOR, ORF, KINASE) FAMILY"/>
    <property type="match status" value="1"/>
</dbReference>
<organism evidence="2 3">
    <name type="scientific">Nocardia flavorosea</name>
    <dbReference type="NCBI Taxonomy" id="53429"/>
    <lineage>
        <taxon>Bacteria</taxon>
        <taxon>Bacillati</taxon>
        <taxon>Actinomycetota</taxon>
        <taxon>Actinomycetes</taxon>
        <taxon>Mycobacteriales</taxon>
        <taxon>Nocardiaceae</taxon>
        <taxon>Nocardia</taxon>
    </lineage>
</organism>
<dbReference type="InterPro" id="IPR043129">
    <property type="entry name" value="ATPase_NBD"/>
</dbReference>
<comment type="similarity">
    <text evidence="1">Belongs to the ROK (NagC/XylR) family.</text>
</comment>
<dbReference type="AlphaFoldDB" id="A0A846YRX5"/>
<gene>
    <name evidence="2" type="ORF">HGA15_30015</name>
</gene>
<accession>A0A846YRX5</accession>